<evidence type="ECO:0000313" key="1">
    <source>
        <dbReference type="EMBL" id="KAH7977595.1"/>
    </source>
</evidence>
<protein>
    <submittedName>
        <fullName evidence="1">Uncharacterized protein</fullName>
    </submittedName>
</protein>
<comment type="caution">
    <text evidence="1">The sequence shown here is derived from an EMBL/GenBank/DDBJ whole genome shotgun (WGS) entry which is preliminary data.</text>
</comment>
<proteinExistence type="predicted"/>
<sequence length="129" mass="14214">MSDIEKDCALFLDEMEIRSGVELDHGSDSFLGTATLHESNQLANNALVFMVGGINSRWKQVIAYHFTGAYVPGDTLKDFVFHLMKLCAEISLRVACVTCDMGLSNCAMWRTLNLSNSRKSVAVCSVPHP</sequence>
<dbReference type="Proteomes" id="UP000821865">
    <property type="component" value="Chromosome 1"/>
</dbReference>
<organism evidence="1 2">
    <name type="scientific">Dermacentor silvarum</name>
    <name type="common">Tick</name>
    <dbReference type="NCBI Taxonomy" id="543639"/>
    <lineage>
        <taxon>Eukaryota</taxon>
        <taxon>Metazoa</taxon>
        <taxon>Ecdysozoa</taxon>
        <taxon>Arthropoda</taxon>
        <taxon>Chelicerata</taxon>
        <taxon>Arachnida</taxon>
        <taxon>Acari</taxon>
        <taxon>Parasitiformes</taxon>
        <taxon>Ixodida</taxon>
        <taxon>Ixodoidea</taxon>
        <taxon>Ixodidae</taxon>
        <taxon>Rhipicephalinae</taxon>
        <taxon>Dermacentor</taxon>
    </lineage>
</organism>
<keyword evidence="2" id="KW-1185">Reference proteome</keyword>
<reference evidence="1" key="1">
    <citation type="submission" date="2020-05" db="EMBL/GenBank/DDBJ databases">
        <title>Large-scale comparative analyses of tick genomes elucidate their genetic diversity and vector capacities.</title>
        <authorList>
            <person name="Jia N."/>
            <person name="Wang J."/>
            <person name="Shi W."/>
            <person name="Du L."/>
            <person name="Sun Y."/>
            <person name="Zhan W."/>
            <person name="Jiang J."/>
            <person name="Wang Q."/>
            <person name="Zhang B."/>
            <person name="Ji P."/>
            <person name="Sakyi L.B."/>
            <person name="Cui X."/>
            <person name="Yuan T."/>
            <person name="Jiang B."/>
            <person name="Yang W."/>
            <person name="Lam T.T.-Y."/>
            <person name="Chang Q."/>
            <person name="Ding S."/>
            <person name="Wang X."/>
            <person name="Zhu J."/>
            <person name="Ruan X."/>
            <person name="Zhao L."/>
            <person name="Wei J."/>
            <person name="Que T."/>
            <person name="Du C."/>
            <person name="Cheng J."/>
            <person name="Dai P."/>
            <person name="Han X."/>
            <person name="Huang E."/>
            <person name="Gao Y."/>
            <person name="Liu J."/>
            <person name="Shao H."/>
            <person name="Ye R."/>
            <person name="Li L."/>
            <person name="Wei W."/>
            <person name="Wang X."/>
            <person name="Wang C."/>
            <person name="Yang T."/>
            <person name="Huo Q."/>
            <person name="Li W."/>
            <person name="Guo W."/>
            <person name="Chen H."/>
            <person name="Zhou L."/>
            <person name="Ni X."/>
            <person name="Tian J."/>
            <person name="Zhou Y."/>
            <person name="Sheng Y."/>
            <person name="Liu T."/>
            <person name="Pan Y."/>
            <person name="Xia L."/>
            <person name="Li J."/>
            <person name="Zhao F."/>
            <person name="Cao W."/>
        </authorList>
    </citation>
    <scope>NUCLEOTIDE SEQUENCE</scope>
    <source>
        <strain evidence="1">Dsil-2018</strain>
    </source>
</reference>
<evidence type="ECO:0000313" key="2">
    <source>
        <dbReference type="Proteomes" id="UP000821865"/>
    </source>
</evidence>
<dbReference type="EMBL" id="CM023470">
    <property type="protein sequence ID" value="KAH7977595.1"/>
    <property type="molecule type" value="Genomic_DNA"/>
</dbReference>
<name>A0ACB8DSY8_DERSI</name>
<accession>A0ACB8DSY8</accession>
<gene>
    <name evidence="1" type="ORF">HPB49_002919</name>
</gene>